<evidence type="ECO:0008006" key="3">
    <source>
        <dbReference type="Google" id="ProtNLM"/>
    </source>
</evidence>
<comment type="caution">
    <text evidence="1">The sequence shown here is derived from an EMBL/GenBank/DDBJ whole genome shotgun (WGS) entry which is preliminary data.</text>
</comment>
<organism evidence="1 2">
    <name type="scientific">Novosphingobium ovatum</name>
    <dbReference type="NCBI Taxonomy" id="1908523"/>
    <lineage>
        <taxon>Bacteria</taxon>
        <taxon>Pseudomonadati</taxon>
        <taxon>Pseudomonadota</taxon>
        <taxon>Alphaproteobacteria</taxon>
        <taxon>Sphingomonadales</taxon>
        <taxon>Sphingomonadaceae</taxon>
        <taxon>Novosphingobium</taxon>
    </lineage>
</organism>
<dbReference type="Proteomes" id="UP000753724">
    <property type="component" value="Unassembled WGS sequence"/>
</dbReference>
<name>A0ABW9X9N7_9SPHN</name>
<evidence type="ECO:0000313" key="2">
    <source>
        <dbReference type="Proteomes" id="UP000753724"/>
    </source>
</evidence>
<sequence>MKKWILLTLTCVTLSGCTLVKQDLRYPGGAVGSIVDDHTPYKANGSKQMIVYRAIVGLMLMSKVAQATVVDGQEADAIVEYMSAVSKDINNLAGHLETSACDGEKVALAVTCTDYPMLFESDLPPLEGHMIRLGVAALPRKEGAKFLKSFTSQNPLDILSSAWRLGGKVVIAGHNAAASYRSEREILAVLTMPTGETPPANIEKALEQLAEPGRGSVALKPENVEPLYKLIRDVCLRMPLNISTDTTSDAATVQDTRRKKCKAISYTPTKDRYPML</sequence>
<reference evidence="2" key="1">
    <citation type="submission" date="2020-01" db="EMBL/GenBank/DDBJ databases">
        <title>Sphingomonas sp. strain CSW-10.</title>
        <authorList>
            <person name="Chen W.-M."/>
        </authorList>
    </citation>
    <scope>NUCLEOTIDE SEQUENCE [LARGE SCALE GENOMIC DNA]</scope>
    <source>
        <strain evidence="2">FSY-8</strain>
    </source>
</reference>
<protein>
    <recommendedName>
        <fullName evidence="3">Lipoprotein</fullName>
    </recommendedName>
</protein>
<gene>
    <name evidence="1" type="ORF">GTZ99_01590</name>
</gene>
<proteinExistence type="predicted"/>
<dbReference type="EMBL" id="JAAAPO010000001">
    <property type="protein sequence ID" value="NBC35247.1"/>
    <property type="molecule type" value="Genomic_DNA"/>
</dbReference>
<dbReference type="PROSITE" id="PS51257">
    <property type="entry name" value="PROKAR_LIPOPROTEIN"/>
    <property type="match status" value="1"/>
</dbReference>
<evidence type="ECO:0000313" key="1">
    <source>
        <dbReference type="EMBL" id="NBC35247.1"/>
    </source>
</evidence>
<accession>A0ABW9X9N7</accession>
<dbReference type="RefSeq" id="WP_161716527.1">
    <property type="nucleotide sequence ID" value="NZ_JAAAPO010000001.1"/>
</dbReference>
<keyword evidence="2" id="KW-1185">Reference proteome</keyword>